<evidence type="ECO:0000313" key="4">
    <source>
        <dbReference type="Proteomes" id="UP000041254"/>
    </source>
</evidence>
<evidence type="ECO:0000313" key="3">
    <source>
        <dbReference type="EMBL" id="CEM05409.1"/>
    </source>
</evidence>
<dbReference type="OMA" id="DEVAYRP"/>
<keyword evidence="4" id="KW-1185">Reference proteome</keyword>
<keyword evidence="2" id="KW-0472">Membrane</keyword>
<gene>
    <name evidence="3" type="ORF">Vbra_14256</name>
</gene>
<feature type="transmembrane region" description="Helical" evidence="2">
    <location>
        <begin position="75"/>
        <end position="95"/>
    </location>
</feature>
<proteinExistence type="predicted"/>
<organism evidence="3 4">
    <name type="scientific">Vitrella brassicaformis (strain CCMP3155)</name>
    <dbReference type="NCBI Taxonomy" id="1169540"/>
    <lineage>
        <taxon>Eukaryota</taxon>
        <taxon>Sar</taxon>
        <taxon>Alveolata</taxon>
        <taxon>Colpodellida</taxon>
        <taxon>Vitrellaceae</taxon>
        <taxon>Vitrella</taxon>
    </lineage>
</organism>
<feature type="compositionally biased region" description="Low complexity" evidence="1">
    <location>
        <begin position="172"/>
        <end position="189"/>
    </location>
</feature>
<evidence type="ECO:0000256" key="1">
    <source>
        <dbReference type="SAM" id="MobiDB-lite"/>
    </source>
</evidence>
<sequence length="214" mass="22879">MIGAGMGSFPFVSPSERCLQIGKLFKVLLIVEAVVLVAMLLFTPFELWILLQLISVGLGWWAIKDEVAYRPPFVQTYVFLTVLGFIFAAIGFAQWMGDTINKASTPLIIITVIYGCFSLFLIVCCRFSWVLYKEMLSCEPTGLQMGAFGQMGGGAGQSQMQQPGSGYTTSYAGGGSYSQDPAGSQPSPTGAGGPTGGRQTTGFVPFQGEGHRLG</sequence>
<accession>A0A0G4F235</accession>
<keyword evidence="2" id="KW-0812">Transmembrane</keyword>
<dbReference type="EMBL" id="CDMY01000357">
    <property type="protein sequence ID" value="CEM05409.1"/>
    <property type="molecule type" value="Genomic_DNA"/>
</dbReference>
<dbReference type="InParanoid" id="A0A0G4F235"/>
<feature type="region of interest" description="Disordered" evidence="1">
    <location>
        <begin position="172"/>
        <end position="214"/>
    </location>
</feature>
<protein>
    <recommendedName>
        <fullName evidence="5">MARVEL domain-containing protein</fullName>
    </recommendedName>
</protein>
<evidence type="ECO:0008006" key="5">
    <source>
        <dbReference type="Google" id="ProtNLM"/>
    </source>
</evidence>
<evidence type="ECO:0000256" key="2">
    <source>
        <dbReference type="SAM" id="Phobius"/>
    </source>
</evidence>
<dbReference type="Proteomes" id="UP000041254">
    <property type="component" value="Unassembled WGS sequence"/>
</dbReference>
<name>A0A0G4F235_VITBC</name>
<keyword evidence="2" id="KW-1133">Transmembrane helix</keyword>
<reference evidence="3 4" key="1">
    <citation type="submission" date="2014-11" db="EMBL/GenBank/DDBJ databases">
        <authorList>
            <person name="Zhu J."/>
            <person name="Qi W."/>
            <person name="Song R."/>
        </authorList>
    </citation>
    <scope>NUCLEOTIDE SEQUENCE [LARGE SCALE GENOMIC DNA]</scope>
</reference>
<dbReference type="AlphaFoldDB" id="A0A0G4F235"/>
<dbReference type="VEuPathDB" id="CryptoDB:Vbra_14256"/>
<feature type="transmembrane region" description="Helical" evidence="2">
    <location>
        <begin position="24"/>
        <end position="41"/>
    </location>
</feature>
<feature type="transmembrane region" description="Helical" evidence="2">
    <location>
        <begin position="107"/>
        <end position="129"/>
    </location>
</feature>